<feature type="transmembrane region" description="Helical" evidence="6">
    <location>
        <begin position="276"/>
        <end position="300"/>
    </location>
</feature>
<protein>
    <submittedName>
        <fullName evidence="7">Oligosaccharide flippase family protein</fullName>
    </submittedName>
</protein>
<evidence type="ECO:0000313" key="8">
    <source>
        <dbReference type="Proteomes" id="UP001630303"/>
    </source>
</evidence>
<keyword evidence="8" id="KW-1185">Reference proteome</keyword>
<feature type="transmembrane region" description="Helical" evidence="6">
    <location>
        <begin position="104"/>
        <end position="124"/>
    </location>
</feature>
<comment type="caution">
    <text evidence="7">The sequence shown here is derived from an EMBL/GenBank/DDBJ whole genome shotgun (WGS) entry which is preliminary data.</text>
</comment>
<accession>A0ABW9GH25</accession>
<evidence type="ECO:0000256" key="6">
    <source>
        <dbReference type="SAM" id="Phobius"/>
    </source>
</evidence>
<dbReference type="RefSeq" id="WP_408905808.1">
    <property type="nucleotide sequence ID" value="NZ_JAROCE010000003.1"/>
</dbReference>
<feature type="transmembrane region" description="Helical" evidence="6">
    <location>
        <begin position="136"/>
        <end position="157"/>
    </location>
</feature>
<evidence type="ECO:0000256" key="5">
    <source>
        <dbReference type="ARBA" id="ARBA00023136"/>
    </source>
</evidence>
<feature type="transmembrane region" description="Helical" evidence="6">
    <location>
        <begin position="369"/>
        <end position="391"/>
    </location>
</feature>
<evidence type="ECO:0000256" key="1">
    <source>
        <dbReference type="ARBA" id="ARBA00004651"/>
    </source>
</evidence>
<dbReference type="EMBL" id="JAROCE010000003">
    <property type="protein sequence ID" value="MFM2721056.1"/>
    <property type="molecule type" value="Genomic_DNA"/>
</dbReference>
<feature type="transmembrane region" description="Helical" evidence="6">
    <location>
        <begin position="312"/>
        <end position="333"/>
    </location>
</feature>
<dbReference type="Pfam" id="PF01943">
    <property type="entry name" value="Polysacc_synt"/>
    <property type="match status" value="1"/>
</dbReference>
<organism evidence="7 8">
    <name type="scientific">Microbacterium mcarthurae</name>
    <dbReference type="NCBI Taxonomy" id="3035918"/>
    <lineage>
        <taxon>Bacteria</taxon>
        <taxon>Bacillati</taxon>
        <taxon>Actinomycetota</taxon>
        <taxon>Actinomycetes</taxon>
        <taxon>Micrococcales</taxon>
        <taxon>Microbacteriaceae</taxon>
        <taxon>Microbacterium</taxon>
    </lineage>
</organism>
<feature type="transmembrane region" description="Helical" evidence="6">
    <location>
        <begin position="35"/>
        <end position="56"/>
    </location>
</feature>
<comment type="subcellular location">
    <subcellularLocation>
        <location evidence="1">Cell membrane</location>
        <topology evidence="1">Multi-pass membrane protein</topology>
    </subcellularLocation>
</comment>
<feature type="transmembrane region" description="Helical" evidence="6">
    <location>
        <begin position="203"/>
        <end position="223"/>
    </location>
</feature>
<dbReference type="InterPro" id="IPR002797">
    <property type="entry name" value="Polysacc_synth"/>
</dbReference>
<dbReference type="InterPro" id="IPR050833">
    <property type="entry name" value="Poly_Biosynth_Transport"/>
</dbReference>
<feature type="transmembrane region" description="Helical" evidence="6">
    <location>
        <begin position="345"/>
        <end position="363"/>
    </location>
</feature>
<keyword evidence="3 6" id="KW-0812">Transmembrane</keyword>
<feature type="transmembrane region" description="Helical" evidence="6">
    <location>
        <begin position="163"/>
        <end position="182"/>
    </location>
</feature>
<dbReference type="PANTHER" id="PTHR30250">
    <property type="entry name" value="PST FAMILY PREDICTED COLANIC ACID TRANSPORTER"/>
    <property type="match status" value="1"/>
</dbReference>
<feature type="transmembrane region" description="Helical" evidence="6">
    <location>
        <begin position="68"/>
        <end position="92"/>
    </location>
</feature>
<dbReference type="PANTHER" id="PTHR30250:SF11">
    <property type="entry name" value="O-ANTIGEN TRANSPORTER-RELATED"/>
    <property type="match status" value="1"/>
</dbReference>
<keyword evidence="4 6" id="KW-1133">Transmembrane helix</keyword>
<keyword evidence="2" id="KW-1003">Cell membrane</keyword>
<evidence type="ECO:0000256" key="3">
    <source>
        <dbReference type="ARBA" id="ARBA00022692"/>
    </source>
</evidence>
<name>A0ABW9GH25_9MICO</name>
<reference evidence="7 8" key="1">
    <citation type="submission" date="2023-03" db="EMBL/GenBank/DDBJ databases">
        <title>MT1 and MT2 Draft Genomes of Novel Species.</title>
        <authorList>
            <person name="Venkateswaran K."/>
        </authorList>
    </citation>
    <scope>NUCLEOTIDE SEQUENCE [LARGE SCALE GENOMIC DNA]</scope>
    <source>
        <strain evidence="7 8">IF8SW-P5</strain>
    </source>
</reference>
<evidence type="ECO:0000313" key="7">
    <source>
        <dbReference type="EMBL" id="MFM2721056.1"/>
    </source>
</evidence>
<gene>
    <name evidence="7" type="ORF">P5G46_11130</name>
</gene>
<evidence type="ECO:0000256" key="2">
    <source>
        <dbReference type="ARBA" id="ARBA00022475"/>
    </source>
</evidence>
<proteinExistence type="predicted"/>
<dbReference type="Proteomes" id="UP001630303">
    <property type="component" value="Unassembled WGS sequence"/>
</dbReference>
<feature type="transmembrane region" description="Helical" evidence="6">
    <location>
        <begin position="235"/>
        <end position="256"/>
    </location>
</feature>
<evidence type="ECO:0000256" key="4">
    <source>
        <dbReference type="ARBA" id="ARBA00022989"/>
    </source>
</evidence>
<sequence length="423" mass="43995">MALSILGNAFPPMAVLVTAPILARALDVDGRGDLAAATAPFMLAIAIATLGLPDAVTNVLARRSFFRAITWFALASSLVGTGALSVLLVWLASPVLTQGGSPGLATLMTVATLATVPGLLVALLRGTAAGLHMWGVVATERILNGSLRILGIVGLALAEQLTLFSATLVTVLGPVLAGFAYVRLVSKSSYESRELRPTPARRAFAYGTRAWLGSVAGILLMRIDQLLILPLSGPAQLGLYAVAVNVSEVPLIINSATREVMFSSDAAQRDNERAGLAARATFIACVICALGVLAPIGWWLPLVFGSEFVGAIPIALLAAVAVVVGVPGSIAGATLSARGRPELRSFSILLACLINLLLLFVLVPSFGGIGAAAATLVGNLVSSNLCITFAVKHHRFRWTDFYGVRPGDFVSLWQALSRVVGRG</sequence>
<keyword evidence="5 6" id="KW-0472">Membrane</keyword>